<dbReference type="Proteomes" id="UP000002255">
    <property type="component" value="Chromosome"/>
</dbReference>
<reference evidence="3" key="1">
    <citation type="submission" date="2009-11" db="EMBL/GenBank/DDBJ databases">
        <title>The complete chromosome of Xylanimonas cellulosilytica DSM 15894.</title>
        <authorList>
            <consortium name="US DOE Joint Genome Institute (JGI-PGF)"/>
            <person name="Lucas S."/>
            <person name="Copeland A."/>
            <person name="Lapidus A."/>
            <person name="Glavina del Rio T."/>
            <person name="Dalin E."/>
            <person name="Tice H."/>
            <person name="Bruce D."/>
            <person name="Goodwin L."/>
            <person name="Pitluck S."/>
            <person name="Kyrpides N."/>
            <person name="Mavromatis K."/>
            <person name="Ivanova N."/>
            <person name="Mikhailova N."/>
            <person name="Foster B."/>
            <person name="Clum A."/>
            <person name="Brettin T."/>
            <person name="Detter J.C."/>
            <person name="Han C."/>
            <person name="Larimer F."/>
            <person name="Land M."/>
            <person name="Hauser L."/>
            <person name="Markowitz V."/>
            <person name="Cheng J.F."/>
            <person name="Hugenholtz P."/>
            <person name="Woyke T."/>
            <person name="Wu D."/>
            <person name="Gehrich-Schroeter G."/>
            <person name="Schneider S."/>
            <person name="Pukall S.R."/>
            <person name="Klenk H.P."/>
            <person name="Eisen J.A."/>
        </authorList>
    </citation>
    <scope>NUCLEOTIDE SEQUENCE [LARGE SCALE GENOMIC DNA]</scope>
    <source>
        <strain evidence="3">DSM 15894 / CECT 5975 / LMG 20990 / XIL07</strain>
    </source>
</reference>
<dbReference type="Gene3D" id="3.10.450.50">
    <property type="match status" value="1"/>
</dbReference>
<dbReference type="HOGENOM" id="CLU_107220_3_3_11"/>
<evidence type="ECO:0000313" key="3">
    <source>
        <dbReference type="Proteomes" id="UP000002255"/>
    </source>
</evidence>
<dbReference type="SUPFAM" id="SSF54427">
    <property type="entry name" value="NTF2-like"/>
    <property type="match status" value="1"/>
</dbReference>
<keyword evidence="3" id="KW-1185">Reference proteome</keyword>
<dbReference type="InterPro" id="IPR032710">
    <property type="entry name" value="NTF2-like_dom_sf"/>
</dbReference>
<reference evidence="2 3" key="2">
    <citation type="journal article" date="2010" name="Stand. Genomic Sci.">
        <title>Complete genome sequence of Xylanimonas cellulosilytica type strain (XIL07).</title>
        <authorList>
            <person name="Foster B."/>
            <person name="Pukall R."/>
            <person name="Abt B."/>
            <person name="Nolan M."/>
            <person name="Glavina Del Rio T."/>
            <person name="Chen F."/>
            <person name="Lucas S."/>
            <person name="Tice H."/>
            <person name="Pitluck S."/>
            <person name="Cheng J.-F."/>
            <person name="Chertkov O."/>
            <person name="Brettin T."/>
            <person name="Han C."/>
            <person name="Detter J.C."/>
            <person name="Bruce D."/>
            <person name="Goodwin L."/>
            <person name="Ivanova N."/>
            <person name="Mavromatis K."/>
            <person name="Pati A."/>
            <person name="Mikhailova N."/>
            <person name="Chen A."/>
            <person name="Palaniappan K."/>
            <person name="Land M."/>
            <person name="Hauser L."/>
            <person name="Chang Y.-J."/>
            <person name="Jeffries C.D."/>
            <person name="Chain P."/>
            <person name="Rohde M."/>
            <person name="Goeker M."/>
            <person name="Bristow J."/>
            <person name="Eisen J.A."/>
            <person name="Markowitz V."/>
            <person name="Hugenholtz P."/>
            <person name="Kyrpides N.C."/>
            <person name="Klenk H.-P."/>
            <person name="Lapidus A."/>
        </authorList>
    </citation>
    <scope>NUCLEOTIDE SEQUENCE [LARGE SCALE GENOMIC DNA]</scope>
    <source>
        <strain evidence="3">DSM 15894 / CECT 5975 / LMG 20990 / XIL07</strain>
    </source>
</reference>
<dbReference type="Pfam" id="PF12680">
    <property type="entry name" value="SnoaL_2"/>
    <property type="match status" value="1"/>
</dbReference>
<organism evidence="2 3">
    <name type="scientific">Xylanimonas cellulosilytica (strain DSM 15894 / JCM 12276 / CECT 5975 / KCTC 9989 / LMG 20990 / NBRC 107835 / XIL07)</name>
    <dbReference type="NCBI Taxonomy" id="446471"/>
    <lineage>
        <taxon>Bacteria</taxon>
        <taxon>Bacillati</taxon>
        <taxon>Actinomycetota</taxon>
        <taxon>Actinomycetes</taxon>
        <taxon>Micrococcales</taxon>
        <taxon>Promicromonosporaceae</taxon>
        <taxon>Xylanimonas</taxon>
    </lineage>
</organism>
<protein>
    <recommendedName>
        <fullName evidence="1">SnoaL-like domain-containing protein</fullName>
    </recommendedName>
</protein>
<evidence type="ECO:0000259" key="1">
    <source>
        <dbReference type="Pfam" id="PF12680"/>
    </source>
</evidence>
<sequence length="139" mass="16025">MRSTYKVIEKWFDCLENKRYDELLDMVDENVHWVNCRPVPGVNDVVPWLGEFYTKADVIASFERFGSAATPVSFTLHDIHVDGEFALSHVHEVCEVLKNGKTFEVNDIFKMQVKDGKVVYWESFWDPSGAIKAFTETGE</sequence>
<name>D1BYK5_XYLCX</name>
<dbReference type="OrthoDB" id="2599042at2"/>
<dbReference type="AlphaFoldDB" id="D1BYK5"/>
<feature type="domain" description="SnoaL-like" evidence="1">
    <location>
        <begin position="8"/>
        <end position="121"/>
    </location>
</feature>
<evidence type="ECO:0000313" key="2">
    <source>
        <dbReference type="EMBL" id="ACZ31877.1"/>
    </source>
</evidence>
<dbReference type="RefSeq" id="WP_012879619.1">
    <property type="nucleotide sequence ID" value="NC_013530.1"/>
</dbReference>
<dbReference type="EMBL" id="CP001821">
    <property type="protein sequence ID" value="ACZ31877.1"/>
    <property type="molecule type" value="Genomic_DNA"/>
</dbReference>
<dbReference type="KEGG" id="xce:Xcel_2864"/>
<accession>D1BYK5</accession>
<proteinExistence type="predicted"/>
<dbReference type="STRING" id="446471.Xcel_2864"/>
<gene>
    <name evidence="2" type="ordered locus">Xcel_2864</name>
</gene>
<dbReference type="InterPro" id="IPR037401">
    <property type="entry name" value="SnoaL-like"/>
</dbReference>
<dbReference type="eggNOG" id="COG3631">
    <property type="taxonomic scope" value="Bacteria"/>
</dbReference>